<keyword evidence="3" id="KW-1185">Reference proteome</keyword>
<feature type="transmembrane region" description="Helical" evidence="1">
    <location>
        <begin position="83"/>
        <end position="101"/>
    </location>
</feature>
<name>A0A1H0FG85_9FIRM</name>
<keyword evidence="1" id="KW-0812">Transmembrane</keyword>
<dbReference type="RefSeq" id="WP_092642831.1">
    <property type="nucleotide sequence ID" value="NZ_FNID01000040.1"/>
</dbReference>
<evidence type="ECO:0000256" key="1">
    <source>
        <dbReference type="SAM" id="Phobius"/>
    </source>
</evidence>
<feature type="transmembrane region" description="Helical" evidence="1">
    <location>
        <begin position="39"/>
        <end position="57"/>
    </location>
</feature>
<dbReference type="Pfam" id="PF05437">
    <property type="entry name" value="AzlD"/>
    <property type="match status" value="1"/>
</dbReference>
<evidence type="ECO:0000313" key="2">
    <source>
        <dbReference type="EMBL" id="SDN93667.1"/>
    </source>
</evidence>
<feature type="transmembrane region" description="Helical" evidence="1">
    <location>
        <begin position="6"/>
        <end position="27"/>
    </location>
</feature>
<dbReference type="STRING" id="258515.SAMN05192585_14013"/>
<dbReference type="OrthoDB" id="9811308at2"/>
<accession>A0A1H0FG85</accession>
<sequence>MSGQFWVYVVLMAGVTYLIRMLPLVIFKKKIQSRFIKSFLFYMPYAVLTAMTIPAIFTATASVWSAVAGLLVAVILAWREKSLLTVAIFACAAVFVTEWLLKFLNAGL</sequence>
<reference evidence="2 3" key="1">
    <citation type="submission" date="2016-10" db="EMBL/GenBank/DDBJ databases">
        <authorList>
            <person name="de Groot N.N."/>
        </authorList>
    </citation>
    <scope>NUCLEOTIDE SEQUENCE [LARGE SCALE GENOMIC DNA]</scope>
    <source>
        <strain evidence="2 3">CGMCC 1.5012</strain>
    </source>
</reference>
<organism evidence="2 3">
    <name type="scientific">Acetanaerobacterium elongatum</name>
    <dbReference type="NCBI Taxonomy" id="258515"/>
    <lineage>
        <taxon>Bacteria</taxon>
        <taxon>Bacillati</taxon>
        <taxon>Bacillota</taxon>
        <taxon>Clostridia</taxon>
        <taxon>Eubacteriales</taxon>
        <taxon>Oscillospiraceae</taxon>
        <taxon>Acetanaerobacterium</taxon>
    </lineage>
</organism>
<evidence type="ECO:0000313" key="3">
    <source>
        <dbReference type="Proteomes" id="UP000199182"/>
    </source>
</evidence>
<keyword evidence="1" id="KW-0472">Membrane</keyword>
<dbReference type="EMBL" id="FNID01000040">
    <property type="protein sequence ID" value="SDN93667.1"/>
    <property type="molecule type" value="Genomic_DNA"/>
</dbReference>
<protein>
    <submittedName>
        <fullName evidence="2">Branched-chain amino acid transport protein</fullName>
    </submittedName>
</protein>
<proteinExistence type="predicted"/>
<feature type="transmembrane region" description="Helical" evidence="1">
    <location>
        <begin position="63"/>
        <end position="78"/>
    </location>
</feature>
<dbReference type="Proteomes" id="UP000199182">
    <property type="component" value="Unassembled WGS sequence"/>
</dbReference>
<dbReference type="InterPro" id="IPR008407">
    <property type="entry name" value="Brnchd-chn_aa_trnsp_AzlD"/>
</dbReference>
<dbReference type="AlphaFoldDB" id="A0A1H0FG85"/>
<gene>
    <name evidence="2" type="ORF">SAMN05192585_14013</name>
</gene>
<keyword evidence="1" id="KW-1133">Transmembrane helix</keyword>